<evidence type="ECO:0000313" key="3">
    <source>
        <dbReference type="EMBL" id="KXI29505.1"/>
    </source>
</evidence>
<evidence type="ECO:0000256" key="1">
    <source>
        <dbReference type="ARBA" id="ARBA00007689"/>
    </source>
</evidence>
<proteinExistence type="inferred from homology"/>
<reference evidence="4" key="1">
    <citation type="submission" date="2016-02" db="EMBL/GenBank/DDBJ databases">
        <authorList>
            <person name="Schultz-Johansen M."/>
            <person name="Glaring M.A."/>
            <person name="Bech P.K."/>
            <person name="Stougaard P."/>
        </authorList>
    </citation>
    <scope>NUCLEOTIDE SEQUENCE [LARGE SCALE GENOMIC DNA]</scope>
    <source>
        <strain evidence="4">S66</strain>
    </source>
</reference>
<dbReference type="AlphaFoldDB" id="A0A136A2P9"/>
<accession>A0A136A2P9</accession>
<feature type="domain" description="YCII-related" evidence="2">
    <location>
        <begin position="54"/>
        <end position="121"/>
    </location>
</feature>
<name>A0A136A2P9_9ALTE</name>
<dbReference type="InterPro" id="IPR005545">
    <property type="entry name" value="YCII"/>
</dbReference>
<dbReference type="STRING" id="1799789.AX660_14575"/>
<evidence type="ECO:0000313" key="4">
    <source>
        <dbReference type="Proteomes" id="UP000070299"/>
    </source>
</evidence>
<sequence length="149" mass="16285">MLYALFCISLTTEVYAQTSENNYDAELAAALGADDYGMKSYVLVILVTGDAKITDEKQRNELFRGHFANMSRLAKDNILVVAGPLMKAEPKRGLFILNVSTVEEAEALVKTDPAVQAGIFTYELSALYSSAALMQVGEIHSSIQKLTIE</sequence>
<evidence type="ECO:0000259" key="2">
    <source>
        <dbReference type="Pfam" id="PF03795"/>
    </source>
</evidence>
<comment type="caution">
    <text evidence="3">The sequence shown here is derived from an EMBL/GenBank/DDBJ whole genome shotgun (WGS) entry which is preliminary data.</text>
</comment>
<dbReference type="Proteomes" id="UP000070299">
    <property type="component" value="Unassembled WGS sequence"/>
</dbReference>
<dbReference type="Pfam" id="PF03795">
    <property type="entry name" value="YCII"/>
    <property type="match status" value="1"/>
</dbReference>
<organism evidence="3 4">
    <name type="scientific">Paraglaciecola hydrolytica</name>
    <dbReference type="NCBI Taxonomy" id="1799789"/>
    <lineage>
        <taxon>Bacteria</taxon>
        <taxon>Pseudomonadati</taxon>
        <taxon>Pseudomonadota</taxon>
        <taxon>Gammaproteobacteria</taxon>
        <taxon>Alteromonadales</taxon>
        <taxon>Alteromonadaceae</taxon>
        <taxon>Paraglaciecola</taxon>
    </lineage>
</organism>
<gene>
    <name evidence="3" type="ORF">AX660_14575</name>
</gene>
<dbReference type="EMBL" id="LSNE01000005">
    <property type="protein sequence ID" value="KXI29505.1"/>
    <property type="molecule type" value="Genomic_DNA"/>
</dbReference>
<comment type="similarity">
    <text evidence="1">Belongs to the YciI family.</text>
</comment>
<dbReference type="Gene3D" id="3.30.70.1060">
    <property type="entry name" value="Dimeric alpha+beta barrel"/>
    <property type="match status" value="1"/>
</dbReference>
<dbReference type="SUPFAM" id="SSF54909">
    <property type="entry name" value="Dimeric alpha+beta barrel"/>
    <property type="match status" value="1"/>
</dbReference>
<protein>
    <recommendedName>
        <fullName evidence="2">YCII-related domain-containing protein</fullName>
    </recommendedName>
</protein>
<keyword evidence="4" id="KW-1185">Reference proteome</keyword>
<dbReference type="InterPro" id="IPR011008">
    <property type="entry name" value="Dimeric_a/b-barrel"/>
</dbReference>